<name>L5M4F9_MYODS</name>
<dbReference type="Proteomes" id="UP000010556">
    <property type="component" value="Unassembled WGS sequence"/>
</dbReference>
<reference evidence="3" key="1">
    <citation type="journal article" date="2013" name="Science">
        <title>Comparative analysis of bat genomes provides insight into the evolution of flight and immunity.</title>
        <authorList>
            <person name="Zhang G."/>
            <person name="Cowled C."/>
            <person name="Shi Z."/>
            <person name="Huang Z."/>
            <person name="Bishop-Lilly K.A."/>
            <person name="Fang X."/>
            <person name="Wynne J.W."/>
            <person name="Xiong Z."/>
            <person name="Baker M.L."/>
            <person name="Zhao W."/>
            <person name="Tachedjian M."/>
            <person name="Zhu Y."/>
            <person name="Zhou P."/>
            <person name="Jiang X."/>
            <person name="Ng J."/>
            <person name="Yang L."/>
            <person name="Wu L."/>
            <person name="Xiao J."/>
            <person name="Feng Y."/>
            <person name="Chen Y."/>
            <person name="Sun X."/>
            <person name="Zhang Y."/>
            <person name="Marsh G.A."/>
            <person name="Crameri G."/>
            <person name="Broder C.C."/>
            <person name="Frey K.G."/>
            <person name="Wang L.F."/>
            <person name="Wang J."/>
        </authorList>
    </citation>
    <scope>NUCLEOTIDE SEQUENCE [LARGE SCALE GENOMIC DNA]</scope>
</reference>
<dbReference type="AlphaFoldDB" id="L5M4F9"/>
<keyword evidence="3" id="KW-1185">Reference proteome</keyword>
<accession>L5M4F9</accession>
<proteinExistence type="predicted"/>
<evidence type="ECO:0000256" key="1">
    <source>
        <dbReference type="SAM" id="MobiDB-lite"/>
    </source>
</evidence>
<dbReference type="EMBL" id="KB104461">
    <property type="protein sequence ID" value="ELK33276.1"/>
    <property type="molecule type" value="Genomic_DNA"/>
</dbReference>
<gene>
    <name evidence="2" type="ORF">MDA_GLEAN10012898</name>
</gene>
<evidence type="ECO:0000313" key="3">
    <source>
        <dbReference type="Proteomes" id="UP000010556"/>
    </source>
</evidence>
<feature type="region of interest" description="Disordered" evidence="1">
    <location>
        <begin position="1"/>
        <end position="56"/>
    </location>
</feature>
<sequence>MASNVPLVPSQRQHRDLSCSGLGYHVSGTSKSLAELSEMPPGGKGQNKMSKERRGQALENRATITGQGSCTATWEKSRQVLSMESSVQPMAGPQTHPR</sequence>
<protein>
    <submittedName>
        <fullName evidence="2">Uncharacterized protein</fullName>
    </submittedName>
</protein>
<evidence type="ECO:0000313" key="2">
    <source>
        <dbReference type="EMBL" id="ELK33276.1"/>
    </source>
</evidence>
<organism evidence="2 3">
    <name type="scientific">Myotis davidii</name>
    <name type="common">David's myotis</name>
    <dbReference type="NCBI Taxonomy" id="225400"/>
    <lineage>
        <taxon>Eukaryota</taxon>
        <taxon>Metazoa</taxon>
        <taxon>Chordata</taxon>
        <taxon>Craniata</taxon>
        <taxon>Vertebrata</taxon>
        <taxon>Euteleostomi</taxon>
        <taxon>Mammalia</taxon>
        <taxon>Eutheria</taxon>
        <taxon>Laurasiatheria</taxon>
        <taxon>Chiroptera</taxon>
        <taxon>Yangochiroptera</taxon>
        <taxon>Vespertilionidae</taxon>
        <taxon>Myotis</taxon>
    </lineage>
</organism>